<feature type="compositionally biased region" description="Basic and acidic residues" evidence="1">
    <location>
        <begin position="216"/>
        <end position="230"/>
    </location>
</feature>
<dbReference type="EMBL" id="FO082051">
    <property type="protein sequence ID" value="CCE81486.1"/>
    <property type="molecule type" value="Genomic_DNA"/>
</dbReference>
<feature type="region of interest" description="Disordered" evidence="1">
    <location>
        <begin position="216"/>
        <end position="239"/>
    </location>
</feature>
<dbReference type="Proteomes" id="UP000005222">
    <property type="component" value="Chromosome I"/>
</dbReference>
<gene>
    <name evidence="2" type="primary">Piso0_002144</name>
    <name evidence="2" type="ORF">GNLVRS01_PISO0I03814g</name>
</gene>
<keyword evidence="3" id="KW-1185">Reference proteome</keyword>
<organism evidence="2 3">
    <name type="scientific">Pichia sorbitophila (strain ATCC MYA-4447 / BCRC 22081 / CBS 7064 / NBRC 10061 / NRRL Y-12695)</name>
    <name type="common">Hybrid yeast</name>
    <dbReference type="NCBI Taxonomy" id="559304"/>
    <lineage>
        <taxon>Eukaryota</taxon>
        <taxon>Fungi</taxon>
        <taxon>Dikarya</taxon>
        <taxon>Ascomycota</taxon>
        <taxon>Saccharomycotina</taxon>
        <taxon>Pichiomycetes</taxon>
        <taxon>Debaryomycetaceae</taxon>
        <taxon>Millerozyma</taxon>
    </lineage>
</organism>
<reference evidence="2 3" key="1">
    <citation type="journal article" date="2012" name="G3 (Bethesda)">
        <title>Pichia sorbitophila, an interspecies yeast hybrid reveals early steps of genome resolution following polyploidization.</title>
        <authorList>
            <person name="Leh Louis V."/>
            <person name="Despons L."/>
            <person name="Friedrich A."/>
            <person name="Martin T."/>
            <person name="Durrens P."/>
            <person name="Casaregola S."/>
            <person name="Neuveglise C."/>
            <person name="Fairhead C."/>
            <person name="Marck C."/>
            <person name="Cruz J.A."/>
            <person name="Straub M.L."/>
            <person name="Kugler V."/>
            <person name="Sacerdot C."/>
            <person name="Uzunov Z."/>
            <person name="Thierry A."/>
            <person name="Weiss S."/>
            <person name="Bleykasten C."/>
            <person name="De Montigny J."/>
            <person name="Jacques N."/>
            <person name="Jung P."/>
            <person name="Lemaire M."/>
            <person name="Mallet S."/>
            <person name="Morel G."/>
            <person name="Richard G.F."/>
            <person name="Sarkar A."/>
            <person name="Savel G."/>
            <person name="Schacherer J."/>
            <person name="Seret M.L."/>
            <person name="Talla E."/>
            <person name="Samson G."/>
            <person name="Jubin C."/>
            <person name="Poulain J."/>
            <person name="Vacherie B."/>
            <person name="Barbe V."/>
            <person name="Pelletier E."/>
            <person name="Sherman D.J."/>
            <person name="Westhof E."/>
            <person name="Weissenbach J."/>
            <person name="Baret P.V."/>
            <person name="Wincker P."/>
            <person name="Gaillardin C."/>
            <person name="Dujon B."/>
            <person name="Souciet J.L."/>
        </authorList>
    </citation>
    <scope>NUCLEOTIDE SEQUENCE [LARGE SCALE GENOMIC DNA]</scope>
    <source>
        <strain evidence="3">ATCC MYA-4447 / BCRC 22081 / CBS 7064 / NBRC 10061 / NRRL Y-12695</strain>
    </source>
</reference>
<dbReference type="HOGENOM" id="CLU_1005135_0_0_1"/>
<dbReference type="InParanoid" id="G8YE87"/>
<proteinExistence type="predicted"/>
<evidence type="ECO:0000313" key="3">
    <source>
        <dbReference type="Proteomes" id="UP000005222"/>
    </source>
</evidence>
<evidence type="ECO:0000256" key="1">
    <source>
        <dbReference type="SAM" id="MobiDB-lite"/>
    </source>
</evidence>
<dbReference type="AlphaFoldDB" id="G8YE87"/>
<name>G8YE87_PICSO</name>
<evidence type="ECO:0000313" key="2">
    <source>
        <dbReference type="EMBL" id="CCE81486.1"/>
    </source>
</evidence>
<protein>
    <submittedName>
        <fullName evidence="2">Piso0_002144 protein</fullName>
    </submittedName>
</protein>
<accession>G8YE87</accession>
<sequence length="277" mass="30800">MCGVSSQSYDQFFSLPPLRNIYVHIYIYIYMSQKKLPTYTQFFKRCLEGSITSNDSPVGSVCLCTIKKGLSPLLSLAATWSAWLASRIACNRSPRSKKCTFVGVSHYVNCPNVNFHTGLWRMRTRLCECYAQFCWLHSSTRTTIIGTDRVVVCPVLGDMEDLGMSHTKGWWIGLNWRPKRQKCQMGPSGEAAARATTPFDAPGTSPGVWVSVEEMRPRESGKCGDPDGTHRQRPGHGGRWPAPALGHLVCSYRPSASASHRVSGCGMVDSRRSGREL</sequence>